<reference evidence="2" key="1">
    <citation type="submission" date="2024-06" db="EMBL/GenBank/DDBJ databases">
        <title>The genome sequences of Kitasatospora sp. strain HUAS MG31.</title>
        <authorList>
            <person name="Mo P."/>
        </authorList>
    </citation>
    <scope>NUCLEOTIDE SEQUENCE</scope>
    <source>
        <strain evidence="2">HUAS MG31</strain>
    </source>
</reference>
<feature type="transmembrane region" description="Helical" evidence="1">
    <location>
        <begin position="55"/>
        <end position="78"/>
    </location>
</feature>
<gene>
    <name evidence="2" type="ORF">ABWK59_18360</name>
</gene>
<feature type="transmembrane region" description="Helical" evidence="1">
    <location>
        <begin position="271"/>
        <end position="292"/>
    </location>
</feature>
<sequence>MSTPPPTETHSGVIHDIGYRPYTGPRLGRRYATRSLFEQSLRAAYGLGRSGKSKVLPMLVLAVVTVPALIMVAVGIMTGADKLPLDYAEYLSIFGLFPAIFTAAQAPVLMSRDLRHNTVPLYFSRPITRTDYVGAKFGAMAAALLLLMLSPLLVLYAGALLAKLPFGENTEHLLYGVVAALLYAVLYAGLGLLIAAATPRRGFGVAAIMGVLTVTNILAAIVFNLIGGLGYPPPQSAQWALLLSPGMLVEGFVNQVFDLGAFDRPGRAPGALGAVVFAVETVALVAASYGLLRRRYRNI</sequence>
<keyword evidence="1" id="KW-0812">Transmembrane</keyword>
<organism evidence="2">
    <name type="scientific">Kitasatospora camelliae</name>
    <dbReference type="NCBI Taxonomy" id="3156397"/>
    <lineage>
        <taxon>Bacteria</taxon>
        <taxon>Bacillati</taxon>
        <taxon>Actinomycetota</taxon>
        <taxon>Actinomycetes</taxon>
        <taxon>Kitasatosporales</taxon>
        <taxon>Streptomycetaceae</taxon>
        <taxon>Kitasatospora</taxon>
    </lineage>
</organism>
<feature type="transmembrane region" description="Helical" evidence="1">
    <location>
        <begin position="90"/>
        <end position="111"/>
    </location>
</feature>
<proteinExistence type="predicted"/>
<dbReference type="GO" id="GO:0140359">
    <property type="term" value="F:ABC-type transporter activity"/>
    <property type="evidence" value="ECO:0007669"/>
    <property type="project" value="InterPro"/>
</dbReference>
<dbReference type="GO" id="GO:0016020">
    <property type="term" value="C:membrane"/>
    <property type="evidence" value="ECO:0007669"/>
    <property type="project" value="UniProtKB-SubCell"/>
</dbReference>
<keyword evidence="1" id="KW-1133">Transmembrane helix</keyword>
<feature type="transmembrane region" description="Helical" evidence="1">
    <location>
        <begin position="132"/>
        <end position="161"/>
    </location>
</feature>
<feature type="transmembrane region" description="Helical" evidence="1">
    <location>
        <begin position="203"/>
        <end position="226"/>
    </location>
</feature>
<dbReference type="EMBL" id="CP159872">
    <property type="protein sequence ID" value="XCM80738.1"/>
    <property type="molecule type" value="Genomic_DNA"/>
</dbReference>
<keyword evidence="1" id="KW-0472">Membrane</keyword>
<dbReference type="Pfam" id="PF12679">
    <property type="entry name" value="ABC2_membrane_2"/>
    <property type="match status" value="1"/>
</dbReference>
<dbReference type="AlphaFoldDB" id="A0AAU8K0F9"/>
<dbReference type="RefSeq" id="WP_354641673.1">
    <property type="nucleotide sequence ID" value="NZ_CP159872.1"/>
</dbReference>
<evidence type="ECO:0000256" key="1">
    <source>
        <dbReference type="SAM" id="Phobius"/>
    </source>
</evidence>
<dbReference type="KEGG" id="kcm:ABWK59_18360"/>
<name>A0AAU8K0F9_9ACTN</name>
<accession>A0AAU8K0F9</accession>
<evidence type="ECO:0000313" key="2">
    <source>
        <dbReference type="EMBL" id="XCM80738.1"/>
    </source>
</evidence>
<protein>
    <submittedName>
        <fullName evidence="2">ABC transporter permease</fullName>
    </submittedName>
</protein>
<feature type="transmembrane region" description="Helical" evidence="1">
    <location>
        <begin position="173"/>
        <end position="196"/>
    </location>
</feature>